<dbReference type="EMBL" id="CU466930">
    <property type="protein sequence ID" value="CAO81200.1"/>
    <property type="molecule type" value="Genomic_DNA"/>
</dbReference>
<dbReference type="HOGENOM" id="CLU_3249276_0_0_0"/>
<keyword evidence="2" id="KW-1185">Reference proteome</keyword>
<evidence type="ECO:0000313" key="2">
    <source>
        <dbReference type="Proteomes" id="UP000002019"/>
    </source>
</evidence>
<dbReference type="AlphaFoldDB" id="B0VJ08"/>
<reference evidence="1 2" key="1">
    <citation type="journal article" date="2008" name="J. Bacteriol.">
        <title>'Candidatus Cloacamonas acidaminovorans': genome sequence reconstruction provides a first glimpse of a new bacterial division.</title>
        <authorList>
            <person name="Pelletier E."/>
            <person name="Kreimeyer A."/>
            <person name="Bocs S."/>
            <person name="Rouy Z."/>
            <person name="Gyapay G."/>
            <person name="Chouari R."/>
            <person name="Riviere D."/>
            <person name="Ganesan A."/>
            <person name="Daegelen P."/>
            <person name="Sghir A."/>
            <person name="Cohen G.N."/>
            <person name="Medigue C."/>
            <person name="Weissenbach J."/>
            <person name="Le Paslier D."/>
        </authorList>
    </citation>
    <scope>NUCLEOTIDE SEQUENCE [LARGE SCALE GENOMIC DNA]</scope>
    <source>
        <strain evidence="2">Evry</strain>
    </source>
</reference>
<dbReference type="Proteomes" id="UP000002019">
    <property type="component" value="Chromosome"/>
</dbReference>
<gene>
    <name evidence="1" type="ordered locus">CLOAM1344</name>
</gene>
<sequence length="42" mass="4722">MNAVILLDIFWLPFLNPLLNLNNVVTVNGLANSFFAIEFAEL</sequence>
<evidence type="ECO:0000313" key="1">
    <source>
        <dbReference type="EMBL" id="CAO81200.1"/>
    </source>
</evidence>
<organism evidence="1 2">
    <name type="scientific">Cloacimonas acidaminovorans (strain Evry)</name>
    <dbReference type="NCBI Taxonomy" id="459349"/>
    <lineage>
        <taxon>Bacteria</taxon>
        <taxon>Pseudomonadati</taxon>
        <taxon>Candidatus Cloacimonadota</taxon>
        <taxon>Candidatus Cloacimonadia</taxon>
        <taxon>Candidatus Cloacimonadales</taxon>
        <taxon>Candidatus Cloacimonadaceae</taxon>
        <taxon>Candidatus Cloacimonas</taxon>
    </lineage>
</organism>
<dbReference type="STRING" id="459349.CLOAM1344"/>
<protein>
    <submittedName>
        <fullName evidence="1">Uncharacterized protein</fullName>
    </submittedName>
</protein>
<accession>B0VJ08</accession>
<name>B0VJ08_CLOAI</name>
<dbReference type="KEGG" id="caci:CLOAM1344"/>
<proteinExistence type="predicted"/>